<gene>
    <name evidence="1" type="ORF">J2Z75_005906</name>
</gene>
<feature type="non-terminal residue" evidence="1">
    <location>
        <position position="1"/>
    </location>
</feature>
<dbReference type="Proteomes" id="UP000823786">
    <property type="component" value="Unassembled WGS sequence"/>
</dbReference>
<accession>A0ABS4EWQ7</accession>
<evidence type="ECO:0000313" key="2">
    <source>
        <dbReference type="Proteomes" id="UP000823786"/>
    </source>
</evidence>
<evidence type="ECO:0000313" key="1">
    <source>
        <dbReference type="EMBL" id="MBP1862367.1"/>
    </source>
</evidence>
<keyword evidence="2" id="KW-1185">Reference proteome</keyword>
<name>A0ABS4EWQ7_9HYPH</name>
<dbReference type="EMBL" id="JAGGJV010000022">
    <property type="protein sequence ID" value="MBP1862367.1"/>
    <property type="molecule type" value="Genomic_DNA"/>
</dbReference>
<sequence>WWRVSGAVRRTKAFHAGTRGLHLLSYGVFWIGASGGRAIATTIVSPGGSPEMVSSGVAKAFQVSGNMFVVLDALIMGAGAGRPVSLLCCE</sequence>
<organism evidence="1 2">
    <name type="scientific">Rhizobium herbae</name>
    <dbReference type="NCBI Taxonomy" id="508661"/>
    <lineage>
        <taxon>Bacteria</taxon>
        <taxon>Pseudomonadati</taxon>
        <taxon>Pseudomonadota</taxon>
        <taxon>Alphaproteobacteria</taxon>
        <taxon>Hyphomicrobiales</taxon>
        <taxon>Rhizobiaceae</taxon>
        <taxon>Rhizobium/Agrobacterium group</taxon>
        <taxon>Rhizobium</taxon>
    </lineage>
</organism>
<comment type="caution">
    <text evidence="1">The sequence shown here is derived from an EMBL/GenBank/DDBJ whole genome shotgun (WGS) entry which is preliminary data.</text>
</comment>
<reference evidence="1 2" key="1">
    <citation type="submission" date="2021-03" db="EMBL/GenBank/DDBJ databases">
        <title>Genomic Encyclopedia of Type Strains, Phase IV (KMG-IV): sequencing the most valuable type-strain genomes for metagenomic binning, comparative biology and taxonomic classification.</title>
        <authorList>
            <person name="Goeker M."/>
        </authorList>
    </citation>
    <scope>NUCLEOTIDE SEQUENCE [LARGE SCALE GENOMIC DNA]</scope>
    <source>
        <strain evidence="1 2">DSM 26427</strain>
    </source>
</reference>
<proteinExistence type="predicted"/>
<protein>
    <submittedName>
        <fullName evidence="1">Uncharacterized protein</fullName>
    </submittedName>
</protein>